<evidence type="ECO:0000256" key="7">
    <source>
        <dbReference type="SAM" id="Phobius"/>
    </source>
</evidence>
<reference evidence="8" key="1">
    <citation type="submission" date="2021-06" db="EMBL/GenBank/DDBJ databases">
        <title>Elioraea tepida, sp. nov., a moderately thermophilic aerobic anoxygenic phototrophic bacterium isolated from an alkaline siliceous hot spring mat community in Yellowstone National Park, WY, USA.</title>
        <authorList>
            <person name="Saini M.K."/>
            <person name="Yoshida S."/>
            <person name="Sebastian A."/>
            <person name="Hirose S."/>
            <person name="Hara E."/>
            <person name="Tamaki H."/>
            <person name="Soulier N.T."/>
            <person name="Albert I."/>
            <person name="Hanada S."/>
            <person name="Bryant D.A."/>
            <person name="Tank M."/>
        </authorList>
    </citation>
    <scope>NUCLEOTIDE SEQUENCE</scope>
    <source>
        <strain evidence="8">MS-P2</strain>
    </source>
</reference>
<evidence type="ECO:0000256" key="4">
    <source>
        <dbReference type="ARBA" id="ARBA00022692"/>
    </source>
</evidence>
<organism evidence="8 9">
    <name type="scientific">Elioraea tepida</name>
    <dbReference type="NCBI Taxonomy" id="2843330"/>
    <lineage>
        <taxon>Bacteria</taxon>
        <taxon>Pseudomonadati</taxon>
        <taxon>Pseudomonadota</taxon>
        <taxon>Alphaproteobacteria</taxon>
        <taxon>Acetobacterales</taxon>
        <taxon>Elioraeaceae</taxon>
        <taxon>Elioraea</taxon>
    </lineage>
</organism>
<keyword evidence="4 7" id="KW-0812">Transmembrane</keyword>
<accession>A0A975U305</accession>
<proteinExistence type="inferred from homology"/>
<feature type="transmembrane region" description="Helical" evidence="7">
    <location>
        <begin position="20"/>
        <end position="39"/>
    </location>
</feature>
<dbReference type="InterPro" id="IPR018383">
    <property type="entry name" value="UPF0324_pro"/>
</dbReference>
<gene>
    <name evidence="8" type="ORF">KO353_14450</name>
</gene>
<evidence type="ECO:0000313" key="9">
    <source>
        <dbReference type="Proteomes" id="UP000694001"/>
    </source>
</evidence>
<keyword evidence="5 7" id="KW-1133">Transmembrane helix</keyword>
<feature type="transmembrane region" description="Helical" evidence="7">
    <location>
        <begin position="321"/>
        <end position="340"/>
    </location>
</feature>
<dbReference type="AlphaFoldDB" id="A0A975U305"/>
<dbReference type="Proteomes" id="UP000694001">
    <property type="component" value="Chromosome"/>
</dbReference>
<dbReference type="PANTHER" id="PTHR30106:SF2">
    <property type="entry name" value="UPF0324 INNER MEMBRANE PROTEIN YEIH"/>
    <property type="match status" value="1"/>
</dbReference>
<evidence type="ECO:0000256" key="6">
    <source>
        <dbReference type="ARBA" id="ARBA00023136"/>
    </source>
</evidence>
<evidence type="ECO:0000256" key="3">
    <source>
        <dbReference type="ARBA" id="ARBA00022475"/>
    </source>
</evidence>
<feature type="transmembrane region" description="Helical" evidence="7">
    <location>
        <begin position="92"/>
        <end position="121"/>
    </location>
</feature>
<evidence type="ECO:0000313" key="8">
    <source>
        <dbReference type="EMBL" id="QXM24423.1"/>
    </source>
</evidence>
<sequence length="341" mass="34071">MPSTFGKDLVARFAAARPLFPGLAFSAVIAMAAAFVAAAHGGPVMLFALLLGMAFNHLAAERGLALGLAFASRSVLRLGVALLGARITASQIVALGPGTLAGVAAAVLLTIGFGILVARVFGLGARFGTLTAGAVAICGASAAAAIAAVLPRRPGHERDTAFTILGVTTLSTVAMVAYPLLARGLGLDDTEAGVFLGATIHDVAQVVGAGFSISAEAGKAATIVKLLRVAMLVPVVLAIALVVRRSAPGDASEGQARPPLLPGFLVGFLAIVGLNSLGLVPPPVQDALGDASRWCIVTSIAALGVKTSLKSLAEVGRRAVLLMVAETGFIGAAGLLLVHVS</sequence>
<dbReference type="EMBL" id="CP076448">
    <property type="protein sequence ID" value="QXM24423.1"/>
    <property type="molecule type" value="Genomic_DNA"/>
</dbReference>
<comment type="similarity">
    <text evidence="2">Belongs to the UPF0324 family.</text>
</comment>
<comment type="subcellular location">
    <subcellularLocation>
        <location evidence="1">Cell membrane</location>
        <topology evidence="1">Multi-pass membrane protein</topology>
    </subcellularLocation>
</comment>
<dbReference type="GO" id="GO:0005886">
    <property type="term" value="C:plasma membrane"/>
    <property type="evidence" value="ECO:0007669"/>
    <property type="project" value="UniProtKB-SubCell"/>
</dbReference>
<evidence type="ECO:0000256" key="5">
    <source>
        <dbReference type="ARBA" id="ARBA00022989"/>
    </source>
</evidence>
<feature type="transmembrane region" description="Helical" evidence="7">
    <location>
        <begin position="127"/>
        <end position="150"/>
    </location>
</feature>
<dbReference type="RefSeq" id="WP_218285480.1">
    <property type="nucleotide sequence ID" value="NZ_CP076448.1"/>
</dbReference>
<dbReference type="Pfam" id="PF03601">
    <property type="entry name" value="Cons_hypoth698"/>
    <property type="match status" value="1"/>
</dbReference>
<keyword evidence="3" id="KW-1003">Cell membrane</keyword>
<keyword evidence="6 7" id="KW-0472">Membrane</keyword>
<feature type="transmembrane region" description="Helical" evidence="7">
    <location>
        <begin position="226"/>
        <end position="247"/>
    </location>
</feature>
<evidence type="ECO:0000256" key="1">
    <source>
        <dbReference type="ARBA" id="ARBA00004651"/>
    </source>
</evidence>
<keyword evidence="9" id="KW-1185">Reference proteome</keyword>
<feature type="transmembrane region" description="Helical" evidence="7">
    <location>
        <begin position="162"/>
        <end position="181"/>
    </location>
</feature>
<dbReference type="PANTHER" id="PTHR30106">
    <property type="entry name" value="INNER MEMBRANE PROTEIN YEIH-RELATED"/>
    <property type="match status" value="1"/>
</dbReference>
<name>A0A975U305_9PROT</name>
<feature type="transmembrane region" description="Helical" evidence="7">
    <location>
        <begin position="259"/>
        <end position="279"/>
    </location>
</feature>
<protein>
    <submittedName>
        <fullName evidence="8">Sulfate exporter family transporter</fullName>
    </submittedName>
</protein>
<dbReference type="KEGG" id="elio:KO353_14450"/>
<evidence type="ECO:0000256" key="2">
    <source>
        <dbReference type="ARBA" id="ARBA00007977"/>
    </source>
</evidence>